<dbReference type="Proteomes" id="UP000765509">
    <property type="component" value="Unassembled WGS sequence"/>
</dbReference>
<organism evidence="1 2">
    <name type="scientific">Austropuccinia psidii MF-1</name>
    <dbReference type="NCBI Taxonomy" id="1389203"/>
    <lineage>
        <taxon>Eukaryota</taxon>
        <taxon>Fungi</taxon>
        <taxon>Dikarya</taxon>
        <taxon>Basidiomycota</taxon>
        <taxon>Pucciniomycotina</taxon>
        <taxon>Pucciniomycetes</taxon>
        <taxon>Pucciniales</taxon>
        <taxon>Sphaerophragmiaceae</taxon>
        <taxon>Austropuccinia</taxon>
    </lineage>
</organism>
<evidence type="ECO:0000313" key="1">
    <source>
        <dbReference type="EMBL" id="MBW0580478.1"/>
    </source>
</evidence>
<proteinExistence type="predicted"/>
<dbReference type="AlphaFoldDB" id="A0A9Q3KFK0"/>
<name>A0A9Q3KFK0_9BASI</name>
<protein>
    <submittedName>
        <fullName evidence="1">Uncharacterized protein</fullName>
    </submittedName>
</protein>
<dbReference type="EMBL" id="AVOT02107629">
    <property type="protein sequence ID" value="MBW0580478.1"/>
    <property type="molecule type" value="Genomic_DNA"/>
</dbReference>
<accession>A0A9Q3KFK0</accession>
<gene>
    <name evidence="1" type="ORF">O181_120193</name>
</gene>
<evidence type="ECO:0000313" key="2">
    <source>
        <dbReference type="Proteomes" id="UP000765509"/>
    </source>
</evidence>
<comment type="caution">
    <text evidence="1">The sequence shown here is derived from an EMBL/GenBank/DDBJ whole genome shotgun (WGS) entry which is preliminary data.</text>
</comment>
<sequence length="129" mass="14729">MPHSWILHNDLIGLNTNSLVMISPYDTLVIQSDSRPLLGIHIPLRFGSSIDLPFIDINSSIYKLTESSAENDSSAEDYYIKFNHCNPEETNSPPKTGTQQHKHCYKRSEVYNHFKVSNNFHSCFGDGHY</sequence>
<reference evidence="1" key="1">
    <citation type="submission" date="2021-03" db="EMBL/GenBank/DDBJ databases">
        <title>Draft genome sequence of rust myrtle Austropuccinia psidii MF-1, a brazilian biotype.</title>
        <authorList>
            <person name="Quecine M.C."/>
            <person name="Pachon D.M.R."/>
            <person name="Bonatelli M.L."/>
            <person name="Correr F.H."/>
            <person name="Franceschini L.M."/>
            <person name="Leite T.F."/>
            <person name="Margarido G.R.A."/>
            <person name="Almeida C.A."/>
            <person name="Ferrarezi J.A."/>
            <person name="Labate C.A."/>
        </authorList>
    </citation>
    <scope>NUCLEOTIDE SEQUENCE</scope>
    <source>
        <strain evidence="1">MF-1</strain>
    </source>
</reference>
<keyword evidence="2" id="KW-1185">Reference proteome</keyword>